<evidence type="ECO:0000259" key="2">
    <source>
        <dbReference type="PROSITE" id="PS50279"/>
    </source>
</evidence>
<dbReference type="FunCoup" id="I3MF15">
    <property type="interactions" value="1"/>
</dbReference>
<dbReference type="AlphaFoldDB" id="I3MF15"/>
<dbReference type="PANTHER" id="PTHR47769:SF1">
    <property type="entry name" value="WAP FOUR-DISULFIDE CORE DOMAIN PROTEIN 8"/>
    <property type="match status" value="1"/>
</dbReference>
<dbReference type="InParanoid" id="I3MF15"/>
<keyword evidence="1" id="KW-1015">Disulfide bond</keyword>
<dbReference type="OrthoDB" id="196393at2759"/>
<dbReference type="KEGG" id="iti:101958951"/>
<dbReference type="InterPro" id="IPR020901">
    <property type="entry name" value="Prtase_inh_Kunz-CS"/>
</dbReference>
<evidence type="ECO:0008006" key="6">
    <source>
        <dbReference type="Google" id="ProtNLM"/>
    </source>
</evidence>
<dbReference type="Gene3D" id="4.10.75.10">
    <property type="entry name" value="Elafin-like"/>
    <property type="match status" value="3"/>
</dbReference>
<dbReference type="EMBL" id="AGTP01038486">
    <property type="status" value="NOT_ANNOTATED_CDS"/>
    <property type="molecule type" value="Genomic_DNA"/>
</dbReference>
<dbReference type="Pfam" id="PF00095">
    <property type="entry name" value="WAP"/>
    <property type="match status" value="3"/>
</dbReference>
<sequence length="324" mass="36417">MQQITLCHWDEEVVNKLSTTKTGPGIGRSPSGGALLSSAKCFSVYYKEKLLPSGKSGPKELRGSGGSPGRLLCTLCASSGSCLTRIPLLSHICPSLHSPAFSWRNVALLLLLPLSLEQTSASQSNKIKVKPGECPRERLFCDVMRPDLCKSDFNCPDYMKCCTFACGRKCMDPYEEPCMLPFKEGDCRMRLQRWYYDFKKQECRTFIYHGCQGNANNFLRLDDCKKACMLIVKKGQCPLFPYTSRMECPKPCKNDMDCLMTEKCCDSRCGFVCANLWQVKPGFCPRMPQMCKKISKPMCLQDSDCPEGEKCCSRCGLMCLAPWK</sequence>
<dbReference type="RefSeq" id="XP_005325439.1">
    <property type="nucleotide sequence ID" value="XM_005325382.3"/>
</dbReference>
<dbReference type="PROSITE" id="PS51390">
    <property type="entry name" value="WAP"/>
    <property type="match status" value="3"/>
</dbReference>
<reference evidence="5" key="1">
    <citation type="submission" date="2011-11" db="EMBL/GenBank/DDBJ databases">
        <title>The Draft Genome of Spermophilus tridecemlineatus.</title>
        <authorList>
            <consortium name="The Broad Institute Genome Assembly &amp; Analysis Group"/>
            <consortium name="Computational R&amp;D Group"/>
            <consortium name="and Sequencing Platform"/>
            <person name="Di Palma F."/>
            <person name="Alfoldi J."/>
            <person name="Johnson J."/>
            <person name="Berlin A."/>
            <person name="Gnerre S."/>
            <person name="Jaffe D."/>
            <person name="MacCallum I."/>
            <person name="Young S."/>
            <person name="Walker B.J."/>
            <person name="Lindblad-Toh K."/>
        </authorList>
    </citation>
    <scope>NUCLEOTIDE SEQUENCE [LARGE SCALE GENOMIC DNA]</scope>
</reference>
<accession>I3MF15</accession>
<evidence type="ECO:0000313" key="5">
    <source>
        <dbReference type="Proteomes" id="UP000005215"/>
    </source>
</evidence>
<dbReference type="GeneTree" id="ENSGT00940000162037"/>
<dbReference type="Proteomes" id="UP000005215">
    <property type="component" value="Unassembled WGS sequence"/>
</dbReference>
<dbReference type="GO" id="GO:0004867">
    <property type="term" value="F:serine-type endopeptidase inhibitor activity"/>
    <property type="evidence" value="ECO:0007669"/>
    <property type="project" value="InterPro"/>
</dbReference>
<feature type="domain" description="BPTI/Kunitz inhibitor" evidence="2">
    <location>
        <begin position="178"/>
        <end position="228"/>
    </location>
</feature>
<dbReference type="PRINTS" id="PR00003">
    <property type="entry name" value="4DISULPHCORE"/>
</dbReference>
<organism evidence="4 5">
    <name type="scientific">Ictidomys tridecemlineatus</name>
    <name type="common">Thirteen-lined ground squirrel</name>
    <name type="synonym">Spermophilus tridecemlineatus</name>
    <dbReference type="NCBI Taxonomy" id="43179"/>
    <lineage>
        <taxon>Eukaryota</taxon>
        <taxon>Metazoa</taxon>
        <taxon>Chordata</taxon>
        <taxon>Craniata</taxon>
        <taxon>Vertebrata</taxon>
        <taxon>Euteleostomi</taxon>
        <taxon>Mammalia</taxon>
        <taxon>Eutheria</taxon>
        <taxon>Euarchontoglires</taxon>
        <taxon>Glires</taxon>
        <taxon>Rodentia</taxon>
        <taxon>Sciuromorpha</taxon>
        <taxon>Sciuridae</taxon>
        <taxon>Xerinae</taxon>
        <taxon>Marmotini</taxon>
        <taxon>Ictidomys</taxon>
    </lineage>
</organism>
<feature type="domain" description="WAP" evidence="3">
    <location>
        <begin position="277"/>
        <end position="323"/>
    </location>
</feature>
<evidence type="ECO:0000313" key="4">
    <source>
        <dbReference type="Ensembl" id="ENSSTOP00000009157.3"/>
    </source>
</evidence>
<dbReference type="CTD" id="90199"/>
<dbReference type="PROSITE" id="PS00280">
    <property type="entry name" value="BPTI_KUNITZ_1"/>
    <property type="match status" value="1"/>
</dbReference>
<reference evidence="4" key="2">
    <citation type="submission" date="2025-08" db="UniProtKB">
        <authorList>
            <consortium name="Ensembl"/>
        </authorList>
    </citation>
    <scope>IDENTIFICATION</scope>
</reference>
<dbReference type="SUPFAM" id="SSF57256">
    <property type="entry name" value="Elafin-like"/>
    <property type="match status" value="3"/>
</dbReference>
<protein>
    <recommendedName>
        <fullName evidence="6">WAP four-disulfide core domain 8</fullName>
    </recommendedName>
</protein>
<dbReference type="Ensembl" id="ENSSTOT00000010207.3">
    <property type="protein sequence ID" value="ENSSTOP00000009157.3"/>
    <property type="gene ID" value="ENSSTOG00000010208.3"/>
</dbReference>
<dbReference type="SMART" id="SM00131">
    <property type="entry name" value="KU"/>
    <property type="match status" value="1"/>
</dbReference>
<dbReference type="SMART" id="SM00217">
    <property type="entry name" value="WAP"/>
    <property type="match status" value="3"/>
</dbReference>
<dbReference type="GeneID" id="101958951"/>
<dbReference type="InterPro" id="IPR002223">
    <property type="entry name" value="Kunitz_BPTI"/>
</dbReference>
<dbReference type="Gene3D" id="4.10.410.10">
    <property type="entry name" value="Pancreatic trypsin inhibitor Kunitz domain"/>
    <property type="match status" value="1"/>
</dbReference>
<feature type="domain" description="WAP" evidence="3">
    <location>
        <begin position="230"/>
        <end position="276"/>
    </location>
</feature>
<dbReference type="STRING" id="43179.ENSSTOP00000009157"/>
<dbReference type="PROSITE" id="PS50279">
    <property type="entry name" value="BPTI_KUNITZ_2"/>
    <property type="match status" value="1"/>
</dbReference>
<dbReference type="InterPro" id="IPR008197">
    <property type="entry name" value="WAP_dom"/>
</dbReference>
<dbReference type="SUPFAM" id="SSF57362">
    <property type="entry name" value="BPTI-like"/>
    <property type="match status" value="1"/>
</dbReference>
<dbReference type="PRINTS" id="PR00759">
    <property type="entry name" value="BASICPTASE"/>
</dbReference>
<reference evidence="4" key="3">
    <citation type="submission" date="2025-09" db="UniProtKB">
        <authorList>
            <consortium name="Ensembl"/>
        </authorList>
    </citation>
    <scope>IDENTIFICATION</scope>
</reference>
<evidence type="ECO:0000256" key="1">
    <source>
        <dbReference type="ARBA" id="ARBA00023157"/>
    </source>
</evidence>
<dbReference type="GO" id="GO:0005576">
    <property type="term" value="C:extracellular region"/>
    <property type="evidence" value="ECO:0007669"/>
    <property type="project" value="InterPro"/>
</dbReference>
<keyword evidence="5" id="KW-1185">Reference proteome</keyword>
<name>I3MF15_ICTTR</name>
<evidence type="ECO:0000259" key="3">
    <source>
        <dbReference type="PROSITE" id="PS51390"/>
    </source>
</evidence>
<dbReference type="InterPro" id="IPR036645">
    <property type="entry name" value="Elafin-like_sf"/>
</dbReference>
<gene>
    <name evidence="4" type="primary">Wfdc8</name>
</gene>
<dbReference type="Pfam" id="PF00014">
    <property type="entry name" value="Kunitz_BPTI"/>
    <property type="match status" value="1"/>
</dbReference>
<feature type="domain" description="WAP" evidence="3">
    <location>
        <begin position="127"/>
        <end position="174"/>
    </location>
</feature>
<dbReference type="InterPro" id="IPR036880">
    <property type="entry name" value="Kunitz_BPTI_sf"/>
</dbReference>
<dbReference type="PANTHER" id="PTHR47769">
    <property type="entry name" value="WAP FOUR-DISULFIDE CORE DOMAIN PROTEIN 8"/>
    <property type="match status" value="1"/>
</dbReference>
<dbReference type="HOGENOM" id="CLU_105901_0_1_1"/>
<proteinExistence type="predicted"/>